<accession>A0ABX9DME6</accession>
<dbReference type="EMBL" id="MUAV01000003">
    <property type="protein sequence ID" value="RAP42740.1"/>
    <property type="molecule type" value="Genomic_DNA"/>
</dbReference>
<comment type="caution">
    <text evidence="2">The sequence shown here is derived from an EMBL/GenBank/DDBJ whole genome shotgun (WGS) entry which is preliminary data.</text>
</comment>
<feature type="region of interest" description="Disordered" evidence="1">
    <location>
        <begin position="1"/>
        <end position="41"/>
    </location>
</feature>
<gene>
    <name evidence="2" type="ORF">BYZ73_03495</name>
</gene>
<evidence type="ECO:0000256" key="1">
    <source>
        <dbReference type="SAM" id="MobiDB-lite"/>
    </source>
</evidence>
<reference evidence="2 3" key="1">
    <citation type="submission" date="2017-01" db="EMBL/GenBank/DDBJ databases">
        <title>Genome sequence of Rhodovulum viride JA756.</title>
        <authorList>
            <person name="Lakshmi K.V."/>
            <person name="Tushar L.D."/>
            <person name="Sasikala C."/>
            <person name="Venkataramana C."/>
        </authorList>
    </citation>
    <scope>NUCLEOTIDE SEQUENCE [LARGE SCALE GENOMIC DNA]</scope>
    <source>
        <strain evidence="2 3">JA756</strain>
    </source>
</reference>
<dbReference type="Proteomes" id="UP000248659">
    <property type="component" value="Unassembled WGS sequence"/>
</dbReference>
<sequence>MATERSTSKGPRVAAKEARGNTGDPWTPIHLTEGKSPIPGERDWTHDLLVDLLYRANWLVPVPALTEDGCIVSRNRDSVPDTLSRQPETPGAKVRQPDASNVARAGQGVSGRPSRGLAEAVWGRTRA</sequence>
<organism evidence="2 3">
    <name type="scientific">Rhodovulum viride</name>
    <dbReference type="NCBI Taxonomy" id="1231134"/>
    <lineage>
        <taxon>Bacteria</taxon>
        <taxon>Pseudomonadati</taxon>
        <taxon>Pseudomonadota</taxon>
        <taxon>Alphaproteobacteria</taxon>
        <taxon>Rhodobacterales</taxon>
        <taxon>Paracoccaceae</taxon>
        <taxon>Rhodovulum</taxon>
    </lineage>
</organism>
<feature type="region of interest" description="Disordered" evidence="1">
    <location>
        <begin position="73"/>
        <end position="127"/>
    </location>
</feature>
<protein>
    <submittedName>
        <fullName evidence="2">Uncharacterized protein</fullName>
    </submittedName>
</protein>
<evidence type="ECO:0000313" key="3">
    <source>
        <dbReference type="Proteomes" id="UP000248659"/>
    </source>
</evidence>
<name>A0ABX9DME6_9RHOB</name>
<evidence type="ECO:0000313" key="2">
    <source>
        <dbReference type="EMBL" id="RAP42740.1"/>
    </source>
</evidence>
<keyword evidence="3" id="KW-1185">Reference proteome</keyword>
<proteinExistence type="predicted"/>